<dbReference type="Proteomes" id="UP001165586">
    <property type="component" value="Unassembled WGS sequence"/>
</dbReference>
<feature type="transmembrane region" description="Helical" evidence="5">
    <location>
        <begin position="293"/>
        <end position="310"/>
    </location>
</feature>
<accession>A0ABT2GXU7</accession>
<evidence type="ECO:0000256" key="3">
    <source>
        <dbReference type="ARBA" id="ARBA00022989"/>
    </source>
</evidence>
<evidence type="ECO:0000313" key="8">
    <source>
        <dbReference type="Proteomes" id="UP001165586"/>
    </source>
</evidence>
<dbReference type="InterPro" id="IPR049453">
    <property type="entry name" value="Memb_transporter_dom"/>
</dbReference>
<comment type="caution">
    <text evidence="7">The sequence shown here is derived from an EMBL/GenBank/DDBJ whole genome shotgun (WGS) entry which is preliminary data.</text>
</comment>
<organism evidence="7 8">
    <name type="scientific">Herbiconiux daphne</name>
    <dbReference type="NCBI Taxonomy" id="2970914"/>
    <lineage>
        <taxon>Bacteria</taxon>
        <taxon>Bacillati</taxon>
        <taxon>Actinomycetota</taxon>
        <taxon>Actinomycetes</taxon>
        <taxon>Micrococcales</taxon>
        <taxon>Microbacteriaceae</taxon>
        <taxon>Herbiconiux</taxon>
    </lineage>
</organism>
<reference evidence="7" key="1">
    <citation type="submission" date="2022-08" db="EMBL/GenBank/DDBJ databases">
        <authorList>
            <person name="Deng Y."/>
            <person name="Han X.-F."/>
            <person name="Zhang Y.-Q."/>
        </authorList>
    </citation>
    <scope>NUCLEOTIDE SEQUENCE</scope>
    <source>
        <strain evidence="7">CPCC 203386</strain>
    </source>
</reference>
<feature type="transmembrane region" description="Helical" evidence="5">
    <location>
        <begin position="35"/>
        <end position="57"/>
    </location>
</feature>
<evidence type="ECO:0000259" key="6">
    <source>
        <dbReference type="Pfam" id="PF13515"/>
    </source>
</evidence>
<comment type="subcellular location">
    <subcellularLocation>
        <location evidence="1">Membrane</location>
        <topology evidence="1">Multi-pass membrane protein</topology>
    </subcellularLocation>
</comment>
<sequence length="371" mass="39104">MSWRAATRDLFTLRKAPPQWPLGLQAAVAIMLPPFVFALAGQATLGLTASLGSFIVLHLPDRSRRERALELPVIMVGFLVAAGAGILTSTSLLGNLAAMLVVAVVSSFVGLGLGVGSPGSMFYVLITGAIGALVAPVSAQGAGVDPWLALLMLTIGMVTGYLVVLAPLLVPAGRRRDAVRYRARRPWRFAYTADVRRIFTRLTIATVLGVAAGGALGLHRVHWVLLAIIAILQKDSQVRLSVLRGLHRVLGTAVALLLFYLIALWNPTGIPLVLLIGVLMYLFEILVPRNLGLSLVAITPMALVIAAAGADQPLMDIVGVRVEDTATGAGIAFLVVVGVTLQRRLGAAGRLRRRAAVRAAPMSTPRPGGRG</sequence>
<evidence type="ECO:0000256" key="4">
    <source>
        <dbReference type="ARBA" id="ARBA00023136"/>
    </source>
</evidence>
<name>A0ABT2GXU7_9MICO</name>
<keyword evidence="8" id="KW-1185">Reference proteome</keyword>
<dbReference type="RefSeq" id="WP_259537439.1">
    <property type="nucleotide sequence ID" value="NZ_JANLCJ010000001.1"/>
</dbReference>
<evidence type="ECO:0000313" key="7">
    <source>
        <dbReference type="EMBL" id="MCS5732784.1"/>
    </source>
</evidence>
<dbReference type="EMBL" id="JANLCJ010000001">
    <property type="protein sequence ID" value="MCS5732784.1"/>
    <property type="molecule type" value="Genomic_DNA"/>
</dbReference>
<evidence type="ECO:0000256" key="5">
    <source>
        <dbReference type="SAM" id="Phobius"/>
    </source>
</evidence>
<feature type="transmembrane region" description="Helical" evidence="5">
    <location>
        <begin position="147"/>
        <end position="170"/>
    </location>
</feature>
<keyword evidence="4 5" id="KW-0472">Membrane</keyword>
<proteinExistence type="predicted"/>
<feature type="transmembrane region" description="Helical" evidence="5">
    <location>
        <begin position="69"/>
        <end position="87"/>
    </location>
</feature>
<protein>
    <submittedName>
        <fullName evidence="7">FUSC family protein</fullName>
    </submittedName>
</protein>
<feature type="transmembrane region" description="Helical" evidence="5">
    <location>
        <begin position="325"/>
        <end position="345"/>
    </location>
</feature>
<feature type="transmembrane region" description="Helical" evidence="5">
    <location>
        <begin position="122"/>
        <end position="141"/>
    </location>
</feature>
<keyword evidence="3 5" id="KW-1133">Transmembrane helix</keyword>
<dbReference type="Pfam" id="PF13515">
    <property type="entry name" value="FUSC_2"/>
    <property type="match status" value="1"/>
</dbReference>
<evidence type="ECO:0000256" key="2">
    <source>
        <dbReference type="ARBA" id="ARBA00022692"/>
    </source>
</evidence>
<keyword evidence="2 5" id="KW-0812">Transmembrane</keyword>
<gene>
    <name evidence="7" type="ORF">N1032_03385</name>
</gene>
<feature type="transmembrane region" description="Helical" evidence="5">
    <location>
        <begin position="93"/>
        <end position="115"/>
    </location>
</feature>
<feature type="domain" description="Integral membrane bound transporter" evidence="6">
    <location>
        <begin position="210"/>
        <end position="335"/>
    </location>
</feature>
<feature type="transmembrane region" description="Helical" evidence="5">
    <location>
        <begin position="191"/>
        <end position="211"/>
    </location>
</feature>
<evidence type="ECO:0000256" key="1">
    <source>
        <dbReference type="ARBA" id="ARBA00004141"/>
    </source>
</evidence>